<evidence type="ECO:0000313" key="13">
    <source>
        <dbReference type="Proteomes" id="UP000037122"/>
    </source>
</evidence>
<dbReference type="PANTHER" id="PTHR31361">
    <property type="entry name" value="BETA-GLUCAN SYNTHESIS-ASSOCIATED PROTEIN KRE6-RELATED"/>
    <property type="match status" value="1"/>
</dbReference>
<dbReference type="InterPro" id="IPR005629">
    <property type="entry name" value="Skn1/Kre6/Sbg1"/>
</dbReference>
<dbReference type="SUPFAM" id="SSF49899">
    <property type="entry name" value="Concanavalin A-like lectins/glucanases"/>
    <property type="match status" value="1"/>
</dbReference>
<comment type="similarity">
    <text evidence="2">Belongs to the SKN1/KRE6 family.</text>
</comment>
<dbReference type="VEuPathDB" id="FungiDB:CJI97_001805"/>
<dbReference type="GO" id="GO:0005886">
    <property type="term" value="C:plasma membrane"/>
    <property type="evidence" value="ECO:0007669"/>
    <property type="project" value="TreeGrafter"/>
</dbReference>
<name>A0A0L0NTS2_CANAR</name>
<evidence type="ECO:0000256" key="4">
    <source>
        <dbReference type="ARBA" id="ARBA00022968"/>
    </source>
</evidence>
<evidence type="ECO:0000256" key="10">
    <source>
        <dbReference type="SAM" id="Phobius"/>
    </source>
</evidence>
<keyword evidence="4" id="KW-0735">Signal-anchor</keyword>
<evidence type="ECO:0000259" key="11">
    <source>
        <dbReference type="PROSITE" id="PS51762"/>
    </source>
</evidence>
<dbReference type="PANTHER" id="PTHR31361:SF1">
    <property type="entry name" value="BETA-GLUCAN SYNTHESIS-ASSOCIATED PROTEIN KRE6-RELATED"/>
    <property type="match status" value="1"/>
</dbReference>
<feature type="transmembrane region" description="Helical" evidence="10">
    <location>
        <begin position="214"/>
        <end position="240"/>
    </location>
</feature>
<keyword evidence="6 10" id="KW-0472">Membrane</keyword>
<proteinExistence type="inferred from homology"/>
<gene>
    <name evidence="12" type="ORF">QG37_06599</name>
</gene>
<comment type="caution">
    <text evidence="12">The sequence shown here is derived from an EMBL/GenBank/DDBJ whole genome shotgun (WGS) entry which is preliminary data.</text>
</comment>
<evidence type="ECO:0000256" key="1">
    <source>
        <dbReference type="ARBA" id="ARBA00004606"/>
    </source>
</evidence>
<dbReference type="CDD" id="cd02180">
    <property type="entry name" value="GH16_fungal_KRE6_glucanase"/>
    <property type="match status" value="1"/>
</dbReference>
<dbReference type="VEuPathDB" id="FungiDB:CJJ07_003483"/>
<accession>A0A0L0NTS2</accession>
<dbReference type="InterPro" id="IPR000757">
    <property type="entry name" value="Beta-glucanase-like"/>
</dbReference>
<dbReference type="GO" id="GO:0005789">
    <property type="term" value="C:endoplasmic reticulum membrane"/>
    <property type="evidence" value="ECO:0007669"/>
    <property type="project" value="TreeGrafter"/>
</dbReference>
<dbReference type="VEuPathDB" id="FungiDB:CJI96_0004251"/>
<dbReference type="GO" id="GO:0006078">
    <property type="term" value="P:(1-&gt;6)-beta-D-glucan biosynthetic process"/>
    <property type="evidence" value="ECO:0007669"/>
    <property type="project" value="TreeGrafter"/>
</dbReference>
<keyword evidence="5 10" id="KW-1133">Transmembrane helix</keyword>
<dbReference type="Proteomes" id="UP000037122">
    <property type="component" value="Unassembled WGS sequence"/>
</dbReference>
<reference evidence="13" key="1">
    <citation type="journal article" date="2015" name="BMC Genomics">
        <title>Draft genome of a commonly misdiagnosed multidrug resistant pathogen Candida auris.</title>
        <authorList>
            <person name="Chatterjee S."/>
            <person name="Alampalli S.V."/>
            <person name="Nageshan R.K."/>
            <person name="Chettiar S.T."/>
            <person name="Joshi S."/>
            <person name="Tatu U.S."/>
        </authorList>
    </citation>
    <scope>NUCLEOTIDE SEQUENCE [LARGE SCALE GENOMIC DNA]</scope>
    <source>
        <strain evidence="13">6684</strain>
    </source>
</reference>
<protein>
    <recommendedName>
        <fullName evidence="11">GH16 domain-containing protein</fullName>
    </recommendedName>
</protein>
<dbReference type="EMBL" id="LGST01000046">
    <property type="protein sequence ID" value="KND97050.1"/>
    <property type="molecule type" value="Genomic_DNA"/>
</dbReference>
<feature type="domain" description="GH16" evidence="11">
    <location>
        <begin position="238"/>
        <end position="629"/>
    </location>
</feature>
<dbReference type="FunFam" id="2.60.120.200:FF:000140">
    <property type="entry name" value="Beta-glucan synthesis-associated protein"/>
    <property type="match status" value="1"/>
</dbReference>
<evidence type="ECO:0000256" key="9">
    <source>
        <dbReference type="SAM" id="MobiDB-lite"/>
    </source>
</evidence>
<keyword evidence="7" id="KW-0325">Glycoprotein</keyword>
<keyword evidence="3 10" id="KW-0812">Transmembrane</keyword>
<keyword evidence="8" id="KW-0961">Cell wall biogenesis/degradation</keyword>
<dbReference type="InterPro" id="IPR013320">
    <property type="entry name" value="ConA-like_dom_sf"/>
</dbReference>
<dbReference type="VEuPathDB" id="FungiDB:QG37_06599"/>
<comment type="subcellular location">
    <subcellularLocation>
        <location evidence="1">Membrane</location>
        <topology evidence="1">Single-pass type II membrane protein</topology>
    </subcellularLocation>
</comment>
<evidence type="ECO:0000313" key="12">
    <source>
        <dbReference type="EMBL" id="KND97050.1"/>
    </source>
</evidence>
<evidence type="ECO:0000256" key="5">
    <source>
        <dbReference type="ARBA" id="ARBA00022989"/>
    </source>
</evidence>
<evidence type="ECO:0000256" key="3">
    <source>
        <dbReference type="ARBA" id="ARBA00022692"/>
    </source>
</evidence>
<evidence type="ECO:0000256" key="8">
    <source>
        <dbReference type="ARBA" id="ARBA00023316"/>
    </source>
</evidence>
<dbReference type="Pfam" id="PF03935">
    <property type="entry name" value="SKN1_KRE6_Sbg1"/>
    <property type="match status" value="1"/>
</dbReference>
<dbReference type="VEuPathDB" id="FungiDB:B9J08_002262"/>
<sequence>MVRDLTSNGPPLGYNTPQNPFVSELDNEHDSLLRNSNSSFTSLDQGELLQQNNPHSPRTQYGGRFAASLGYYSQNGTLANLLLGQSSNDHTPNLAVNGNNVEPVAPSEYDRYPLMAGSRVVSLTSLASQMRQEYLPKLGLGLGTPDDDDLMRLTNPFVSNVDFSPFGGYPALSFPLHIDEKEPDDYLHNPDPIADAAYDKNRFWYDLKTMDRRALGGALGVLFLLLAGVVVFVLLPVLFYSGATTPYHPEVYEVLSHYKYPLSSSIRTSLVDPDTPDDALYKENKDGEKWKLVFSDEFNAEGRTFYDGDDQFFQGVDIWYSGTQDLEWYDPDAITTANGTMILTLDAYKSHNLFYRSGMLQSWNKLCFTQGMILISAQLPNYGNKGGLWPGLWTMGNLGRPGYRASTEGVWPYTYDSCDAGITPNQSSPDGISYLPGQRLNACTCPGDDHPNPGTGRGAPEIDIIEAETDTNTMKLGLASQSYQIAPMDIWYYPDYSFLEIHNHEVTSANVYTGGPIQQAVSGVTTLNNTWYERGDDAGKYQVYGYEYLNDNENGHLTWYVGSDPTLTVHAKALGPNGNIGWRRISKEPMSIVMNLGISNSWAYIDWPEMIFPAHLRVDYVRIYQPEDQINVTCDPEDYPTVDYIENHLEAYMNPNLTLWSDTKYSTPRNKLAYNC</sequence>
<dbReference type="VEuPathDB" id="FungiDB:CJJ09_005349"/>
<dbReference type="Gene3D" id="2.60.120.200">
    <property type="match status" value="1"/>
</dbReference>
<dbReference type="VEuPathDB" id="FungiDB:CJJ09_005350"/>
<organism evidence="12 13">
    <name type="scientific">Candidozyma auris</name>
    <name type="common">Yeast</name>
    <name type="synonym">Candida auris</name>
    <dbReference type="NCBI Taxonomy" id="498019"/>
    <lineage>
        <taxon>Eukaryota</taxon>
        <taxon>Fungi</taxon>
        <taxon>Dikarya</taxon>
        <taxon>Ascomycota</taxon>
        <taxon>Saccharomycotina</taxon>
        <taxon>Pichiomycetes</taxon>
        <taxon>Metschnikowiaceae</taxon>
        <taxon>Candidozyma</taxon>
    </lineage>
</organism>
<evidence type="ECO:0000256" key="2">
    <source>
        <dbReference type="ARBA" id="ARBA00010962"/>
    </source>
</evidence>
<dbReference type="GO" id="GO:0031505">
    <property type="term" value="P:fungal-type cell wall organization"/>
    <property type="evidence" value="ECO:0007669"/>
    <property type="project" value="TreeGrafter"/>
</dbReference>
<evidence type="ECO:0000256" key="6">
    <source>
        <dbReference type="ARBA" id="ARBA00023136"/>
    </source>
</evidence>
<feature type="region of interest" description="Disordered" evidence="9">
    <location>
        <begin position="1"/>
        <end position="24"/>
    </location>
</feature>
<dbReference type="PROSITE" id="PS51762">
    <property type="entry name" value="GH16_2"/>
    <property type="match status" value="1"/>
</dbReference>
<dbReference type="AlphaFoldDB" id="A0A0L0NTS2"/>
<feature type="compositionally biased region" description="Polar residues" evidence="9">
    <location>
        <begin position="1"/>
        <end position="21"/>
    </location>
</feature>
<dbReference type="GO" id="GO:0015926">
    <property type="term" value="F:glucosidase activity"/>
    <property type="evidence" value="ECO:0007669"/>
    <property type="project" value="TreeGrafter"/>
</dbReference>
<evidence type="ECO:0000256" key="7">
    <source>
        <dbReference type="ARBA" id="ARBA00023180"/>
    </source>
</evidence>